<dbReference type="EMBL" id="MIGB01000041">
    <property type="protein sequence ID" value="OSY36291.1"/>
    <property type="molecule type" value="Genomic_DNA"/>
</dbReference>
<reference evidence="5 6" key="1">
    <citation type="submission" date="2016-09" db="EMBL/GenBank/DDBJ databases">
        <title>Pseudonocardia autotrophica DSM535, a candidate organism with high potential of specific P450 cytochromes.</title>
        <authorList>
            <person name="Grumaz C."/>
            <person name="Vainshtein Y."/>
            <person name="Kirstahler P."/>
            <person name="Sohn K."/>
        </authorList>
    </citation>
    <scope>NUCLEOTIDE SEQUENCE [LARGE SCALE GENOMIC DNA]</scope>
    <source>
        <strain evidence="5 6">DSM 535</strain>
    </source>
</reference>
<keyword evidence="6" id="KW-1185">Reference proteome</keyword>
<dbReference type="Gene3D" id="1.10.10.10">
    <property type="entry name" value="Winged helix-like DNA-binding domain superfamily/Winged helix DNA-binding domain"/>
    <property type="match status" value="1"/>
</dbReference>
<dbReference type="PRINTS" id="PR00038">
    <property type="entry name" value="HTHLUXR"/>
</dbReference>
<dbReference type="SMART" id="SM00421">
    <property type="entry name" value="HTH_LUXR"/>
    <property type="match status" value="1"/>
</dbReference>
<dbReference type="GO" id="GO:0003677">
    <property type="term" value="F:DNA binding"/>
    <property type="evidence" value="ECO:0007669"/>
    <property type="project" value="InterPro"/>
</dbReference>
<dbReference type="Pfam" id="PF00196">
    <property type="entry name" value="GerE"/>
    <property type="match status" value="1"/>
</dbReference>
<evidence type="ECO:0000313" key="6">
    <source>
        <dbReference type="Proteomes" id="UP000194360"/>
    </source>
</evidence>
<dbReference type="Proteomes" id="UP000194360">
    <property type="component" value="Unassembled WGS sequence"/>
</dbReference>
<dbReference type="SUPFAM" id="SSF53822">
    <property type="entry name" value="Periplasmic binding protein-like I"/>
    <property type="match status" value="1"/>
</dbReference>
<evidence type="ECO:0000313" key="5">
    <source>
        <dbReference type="EMBL" id="OSY36291.1"/>
    </source>
</evidence>
<evidence type="ECO:0000256" key="1">
    <source>
        <dbReference type="ARBA" id="ARBA00010062"/>
    </source>
</evidence>
<dbReference type="InterPro" id="IPR028082">
    <property type="entry name" value="Peripla_BP_I"/>
</dbReference>
<accession>A0A1Y2MMG8</accession>
<comment type="similarity">
    <text evidence="1">Belongs to the leucine-binding protein family.</text>
</comment>
<evidence type="ECO:0000259" key="4">
    <source>
        <dbReference type="PROSITE" id="PS50043"/>
    </source>
</evidence>
<sequence length="483" mass="51372">MLVSGPSNAEIADELGITQRTAATHITHLMQKLGTPTRTAAATCALDAGLLCVPLPGRVERYAELSIGRLVAAAAQDGTAPAVPRPRAPRSQRSPRELVVGAALPLSGTGSDDGREMVNGLRLAIEEINATGGVRGRRVRARVHDVEVTSSASVRTAFASLLGDGVDVLTSGYLSGQEIGHEMAAVAGVPYLHAATSGAMERMVRDDPARFSRIFQVCASDTEYAPRFVSFMTSLRDRGPWHPRADRLAMVVRNWHGVDFGIERARAVAAADGWELDVVPVVRAGGGDGWARAVAAAVRTPAAAVMIGSFFVDDAVQAVSALHELESSALPYAIYAPSVPSFRHRLGPLAEGVVWATTTGTYSDRTGRAFARRYTDRFGVVPGRSHAGLAYDRVQRIARAWSSCGDIADADGIAAHLRAEPYRGVNGTYNFDTPGQAALGVEDHGDPSLAQPQLIYQIQEGRQTIIRGGPFRTGDFRVPAHLA</sequence>
<dbReference type="PANTHER" id="PTHR30483">
    <property type="entry name" value="LEUCINE-SPECIFIC-BINDING PROTEIN"/>
    <property type="match status" value="1"/>
</dbReference>
<feature type="region of interest" description="Disordered" evidence="3">
    <location>
        <begin position="76"/>
        <end position="95"/>
    </location>
</feature>
<dbReference type="PANTHER" id="PTHR30483:SF6">
    <property type="entry name" value="PERIPLASMIC BINDING PROTEIN OF ABC TRANSPORTER FOR NATURAL AMINO ACIDS"/>
    <property type="match status" value="1"/>
</dbReference>
<dbReference type="PROSITE" id="PS50043">
    <property type="entry name" value="HTH_LUXR_2"/>
    <property type="match status" value="1"/>
</dbReference>
<feature type="domain" description="HTH luxR-type" evidence="4">
    <location>
        <begin position="1"/>
        <end position="49"/>
    </location>
</feature>
<proteinExistence type="inferred from homology"/>
<dbReference type="InterPro" id="IPR036388">
    <property type="entry name" value="WH-like_DNA-bd_sf"/>
</dbReference>
<keyword evidence="2" id="KW-0732">Signal</keyword>
<evidence type="ECO:0000256" key="3">
    <source>
        <dbReference type="SAM" id="MobiDB-lite"/>
    </source>
</evidence>
<evidence type="ECO:0000256" key="2">
    <source>
        <dbReference type="ARBA" id="ARBA00022729"/>
    </source>
</evidence>
<dbReference type="Gene3D" id="3.40.50.2300">
    <property type="match status" value="2"/>
</dbReference>
<dbReference type="AlphaFoldDB" id="A0A1Y2MMG8"/>
<dbReference type="STRING" id="2074.BG845_05541"/>
<dbReference type="Pfam" id="PF13458">
    <property type="entry name" value="Peripla_BP_6"/>
    <property type="match status" value="1"/>
</dbReference>
<dbReference type="InterPro" id="IPR016032">
    <property type="entry name" value="Sig_transdc_resp-reg_C-effctor"/>
</dbReference>
<dbReference type="CDD" id="cd06170">
    <property type="entry name" value="LuxR_C_like"/>
    <property type="match status" value="1"/>
</dbReference>
<gene>
    <name evidence="5" type="ORF">BG845_05541</name>
</gene>
<protein>
    <submittedName>
        <fullName evidence="5">Bacterial regulatory protein</fullName>
    </submittedName>
</protein>
<dbReference type="InterPro" id="IPR051010">
    <property type="entry name" value="BCAA_transport"/>
</dbReference>
<dbReference type="InterPro" id="IPR000792">
    <property type="entry name" value="Tscrpt_reg_LuxR_C"/>
</dbReference>
<dbReference type="SUPFAM" id="SSF46894">
    <property type="entry name" value="C-terminal effector domain of the bipartite response regulators"/>
    <property type="match status" value="1"/>
</dbReference>
<name>A0A1Y2MMG8_PSEAH</name>
<comment type="caution">
    <text evidence="5">The sequence shown here is derived from an EMBL/GenBank/DDBJ whole genome shotgun (WGS) entry which is preliminary data.</text>
</comment>
<dbReference type="InterPro" id="IPR028081">
    <property type="entry name" value="Leu-bd"/>
</dbReference>
<dbReference type="GO" id="GO:0006355">
    <property type="term" value="P:regulation of DNA-templated transcription"/>
    <property type="evidence" value="ECO:0007669"/>
    <property type="project" value="InterPro"/>
</dbReference>
<organism evidence="5 6">
    <name type="scientific">Pseudonocardia autotrophica</name>
    <name type="common">Amycolata autotrophica</name>
    <name type="synonym">Nocardia autotrophica</name>
    <dbReference type="NCBI Taxonomy" id="2074"/>
    <lineage>
        <taxon>Bacteria</taxon>
        <taxon>Bacillati</taxon>
        <taxon>Actinomycetota</taxon>
        <taxon>Actinomycetes</taxon>
        <taxon>Pseudonocardiales</taxon>
        <taxon>Pseudonocardiaceae</taxon>
        <taxon>Pseudonocardia</taxon>
    </lineage>
</organism>